<dbReference type="STRING" id="582667.SAMN05192568_10505"/>
<feature type="domain" description="Response regulatory" evidence="3">
    <location>
        <begin position="40"/>
        <end position="163"/>
    </location>
</feature>
<protein>
    <submittedName>
        <fullName evidence="4">Response regulator receiver domain-containing protein</fullName>
    </submittedName>
</protein>
<keyword evidence="5" id="KW-1185">Reference proteome</keyword>
<dbReference type="PROSITE" id="PS50110">
    <property type="entry name" value="RESPONSE_REGULATORY"/>
    <property type="match status" value="1"/>
</dbReference>
<dbReference type="InterPro" id="IPR001789">
    <property type="entry name" value="Sig_transdc_resp-reg_receiver"/>
</dbReference>
<dbReference type="EMBL" id="FOTK01000050">
    <property type="protein sequence ID" value="SFM72233.1"/>
    <property type="molecule type" value="Genomic_DNA"/>
</dbReference>
<dbReference type="PANTHER" id="PTHR44591:SF21">
    <property type="entry name" value="TWO-COMPONENT RESPONSE REGULATOR"/>
    <property type="match status" value="1"/>
</dbReference>
<keyword evidence="1 2" id="KW-0597">Phosphoprotein</keyword>
<name>A0A1I4T6K5_9HYPH</name>
<accession>A0A1I4T6K5</accession>
<dbReference type="InterPro" id="IPR011006">
    <property type="entry name" value="CheY-like_superfamily"/>
</dbReference>
<dbReference type="InterPro" id="IPR050595">
    <property type="entry name" value="Bact_response_regulator"/>
</dbReference>
<dbReference type="SMART" id="SM00448">
    <property type="entry name" value="REC"/>
    <property type="match status" value="1"/>
</dbReference>
<organism evidence="4 5">
    <name type="scientific">Methylobacterium pseudosasicola</name>
    <dbReference type="NCBI Taxonomy" id="582667"/>
    <lineage>
        <taxon>Bacteria</taxon>
        <taxon>Pseudomonadati</taxon>
        <taxon>Pseudomonadota</taxon>
        <taxon>Alphaproteobacteria</taxon>
        <taxon>Hyphomicrobiales</taxon>
        <taxon>Methylobacteriaceae</taxon>
        <taxon>Methylobacterium</taxon>
    </lineage>
</organism>
<dbReference type="SUPFAM" id="SSF52172">
    <property type="entry name" value="CheY-like"/>
    <property type="match status" value="1"/>
</dbReference>
<evidence type="ECO:0000313" key="4">
    <source>
        <dbReference type="EMBL" id="SFM72233.1"/>
    </source>
</evidence>
<evidence type="ECO:0000256" key="1">
    <source>
        <dbReference type="ARBA" id="ARBA00022553"/>
    </source>
</evidence>
<evidence type="ECO:0000259" key="3">
    <source>
        <dbReference type="PROSITE" id="PS50110"/>
    </source>
</evidence>
<reference evidence="5" key="1">
    <citation type="submission" date="2016-10" db="EMBL/GenBank/DDBJ databases">
        <authorList>
            <person name="Varghese N."/>
            <person name="Submissions S."/>
        </authorList>
    </citation>
    <scope>NUCLEOTIDE SEQUENCE [LARGE SCALE GENOMIC DNA]</scope>
    <source>
        <strain evidence="5">BL36</strain>
    </source>
</reference>
<sequence length="184" mass="19384">MASILGEGTTITVYLSRVAARALAKAAVEPVALVDGHGTRVLVVEDNVDVGTFAVQSLSDLGYAPTLAVDGNAALAELAKNPERFDVVFSDVMMPGMSGIELGQEIRRLYHDLTVVLTSGYSHVLAQNGTYGFELLAQAVLDRAALADPAQGSQLAATQALAQSLARSKERLLQSCSGHPLRCF</sequence>
<evidence type="ECO:0000256" key="2">
    <source>
        <dbReference type="PROSITE-ProRule" id="PRU00169"/>
    </source>
</evidence>
<dbReference type="Gene3D" id="3.40.50.2300">
    <property type="match status" value="1"/>
</dbReference>
<gene>
    <name evidence="4" type="ORF">SAMN05192568_10505</name>
</gene>
<dbReference type="PANTHER" id="PTHR44591">
    <property type="entry name" value="STRESS RESPONSE REGULATOR PROTEIN 1"/>
    <property type="match status" value="1"/>
</dbReference>
<dbReference type="Proteomes" id="UP000199048">
    <property type="component" value="Unassembled WGS sequence"/>
</dbReference>
<dbReference type="Pfam" id="PF00072">
    <property type="entry name" value="Response_reg"/>
    <property type="match status" value="1"/>
</dbReference>
<dbReference type="AlphaFoldDB" id="A0A1I4T6K5"/>
<feature type="modified residue" description="4-aspartylphosphate" evidence="2">
    <location>
        <position position="91"/>
    </location>
</feature>
<proteinExistence type="predicted"/>
<dbReference type="GO" id="GO:0000160">
    <property type="term" value="P:phosphorelay signal transduction system"/>
    <property type="evidence" value="ECO:0007669"/>
    <property type="project" value="InterPro"/>
</dbReference>
<evidence type="ECO:0000313" key="5">
    <source>
        <dbReference type="Proteomes" id="UP000199048"/>
    </source>
</evidence>